<comment type="caution">
    <text evidence="3">The sequence shown here is derived from an EMBL/GenBank/DDBJ whole genome shotgun (WGS) entry which is preliminary data.</text>
</comment>
<feature type="region of interest" description="Disordered" evidence="1">
    <location>
        <begin position="277"/>
        <end position="309"/>
    </location>
</feature>
<evidence type="ECO:0000256" key="2">
    <source>
        <dbReference type="SAM" id="Phobius"/>
    </source>
</evidence>
<evidence type="ECO:0000313" key="3">
    <source>
        <dbReference type="EMBL" id="MFC7279025.1"/>
    </source>
</evidence>
<organism evidence="3 4">
    <name type="scientific">Paractinoplanes rhizophilus</name>
    <dbReference type="NCBI Taxonomy" id="1416877"/>
    <lineage>
        <taxon>Bacteria</taxon>
        <taxon>Bacillati</taxon>
        <taxon>Actinomycetota</taxon>
        <taxon>Actinomycetes</taxon>
        <taxon>Micromonosporales</taxon>
        <taxon>Micromonosporaceae</taxon>
        <taxon>Paractinoplanes</taxon>
    </lineage>
</organism>
<dbReference type="Proteomes" id="UP001596548">
    <property type="component" value="Unassembled WGS sequence"/>
</dbReference>
<keyword evidence="2" id="KW-1133">Transmembrane helix</keyword>
<name>A0ABW2I2C7_9ACTN</name>
<reference evidence="4" key="1">
    <citation type="journal article" date="2019" name="Int. J. Syst. Evol. Microbiol.">
        <title>The Global Catalogue of Microorganisms (GCM) 10K type strain sequencing project: providing services to taxonomists for standard genome sequencing and annotation.</title>
        <authorList>
            <consortium name="The Broad Institute Genomics Platform"/>
            <consortium name="The Broad Institute Genome Sequencing Center for Infectious Disease"/>
            <person name="Wu L."/>
            <person name="Ma J."/>
        </authorList>
    </citation>
    <scope>NUCLEOTIDE SEQUENCE [LARGE SCALE GENOMIC DNA]</scope>
    <source>
        <strain evidence="4">XZYJT-10</strain>
    </source>
</reference>
<keyword evidence="2" id="KW-0812">Transmembrane</keyword>
<keyword evidence="2" id="KW-0472">Membrane</keyword>
<sequence length="309" mass="32927">MAGDETPDPFAQLADWAQQAERRERRKRRWSGIARKGPWVLTGVVLAGLLALAVPRMFAAEPGAADDTYPKAGVPSGITVTTSESATPTDPFAGTPAARYPKGAAGITLPKAAAVTGFTAAEVDKALKQVRKALIAGRLDDMMLTGHDPSRLIALLAPGQRKPAAGWFDNRKFSGVATWIDPSVRLDPGEEPRVSGRMTYNSAVVGGLRTLRVTTNFIFVYAFAGPDHPLAAAHAEITWEFPTAKNLRAGDRGMWAGDSKSYSAWVDCAAARRGLLAPTRPEAAPRPSGSEDPNALLEADHSLDITDEC</sequence>
<protein>
    <submittedName>
        <fullName evidence="3">Uncharacterized protein</fullName>
    </submittedName>
</protein>
<evidence type="ECO:0000256" key="1">
    <source>
        <dbReference type="SAM" id="MobiDB-lite"/>
    </source>
</evidence>
<feature type="transmembrane region" description="Helical" evidence="2">
    <location>
        <begin position="37"/>
        <end position="58"/>
    </location>
</feature>
<feature type="compositionally biased region" description="Basic and acidic residues" evidence="1">
    <location>
        <begin position="298"/>
        <end position="309"/>
    </location>
</feature>
<dbReference type="RefSeq" id="WP_378976138.1">
    <property type="nucleotide sequence ID" value="NZ_JBHTBJ010000042.1"/>
</dbReference>
<gene>
    <name evidence="3" type="ORF">ACFQS1_34095</name>
</gene>
<evidence type="ECO:0000313" key="4">
    <source>
        <dbReference type="Proteomes" id="UP001596548"/>
    </source>
</evidence>
<proteinExistence type="predicted"/>
<accession>A0ABW2I2C7</accession>
<keyword evidence="4" id="KW-1185">Reference proteome</keyword>
<dbReference type="EMBL" id="JBHTBJ010000042">
    <property type="protein sequence ID" value="MFC7279025.1"/>
    <property type="molecule type" value="Genomic_DNA"/>
</dbReference>